<dbReference type="Gene3D" id="1.10.357.10">
    <property type="entry name" value="Tetracycline Repressor, domain 2"/>
    <property type="match status" value="1"/>
</dbReference>
<evidence type="ECO:0000313" key="1">
    <source>
        <dbReference type="EMBL" id="OIV39513.1"/>
    </source>
</evidence>
<dbReference type="InterPro" id="IPR036271">
    <property type="entry name" value="Tet_transcr_reg_TetR-rel_C_sf"/>
</dbReference>
<proteinExistence type="predicted"/>
<reference evidence="1 2" key="1">
    <citation type="submission" date="2016-10" db="EMBL/GenBank/DDBJ databases">
        <title>Genome sequence of Streptomyces gilvigriseus MUSC 26.</title>
        <authorList>
            <person name="Lee L.-H."/>
            <person name="Ser H.-L."/>
        </authorList>
    </citation>
    <scope>NUCLEOTIDE SEQUENCE [LARGE SCALE GENOMIC DNA]</scope>
    <source>
        <strain evidence="1 2">MUSC 26</strain>
    </source>
</reference>
<dbReference type="SUPFAM" id="SSF48498">
    <property type="entry name" value="Tetracyclin repressor-like, C-terminal domain"/>
    <property type="match status" value="1"/>
</dbReference>
<gene>
    <name evidence="1" type="ORF">BIV57_00690</name>
</gene>
<keyword evidence="2" id="KW-1185">Reference proteome</keyword>
<sequence length="148" mass="16436">MEPQSLYTYFHSKNALYDALFAEAYAELLSRQRAAAHPDPQVAFTRIAHAFVHYCTEDPVRYLLLFQRTVPGFTPGPDGMRSAVEVLDLVRDILARLGIGDPEALDVLTAVLGGIAAQQTANEPGGRRWTGLTDRAVTMFLREFAPDR</sequence>
<accession>A0A1J7C1A3</accession>
<dbReference type="STRING" id="1428644.BIV57_00690"/>
<dbReference type="EMBL" id="MLCF01000002">
    <property type="protein sequence ID" value="OIV39513.1"/>
    <property type="molecule type" value="Genomic_DNA"/>
</dbReference>
<dbReference type="AlphaFoldDB" id="A0A1J7C1A3"/>
<organism evidence="1 2">
    <name type="scientific">Mangrovactinospora gilvigrisea</name>
    <dbReference type="NCBI Taxonomy" id="1428644"/>
    <lineage>
        <taxon>Bacteria</taxon>
        <taxon>Bacillati</taxon>
        <taxon>Actinomycetota</taxon>
        <taxon>Actinomycetes</taxon>
        <taxon>Kitasatosporales</taxon>
        <taxon>Streptomycetaceae</taxon>
        <taxon>Mangrovactinospora</taxon>
    </lineage>
</organism>
<dbReference type="Proteomes" id="UP000243342">
    <property type="component" value="Unassembled WGS sequence"/>
</dbReference>
<evidence type="ECO:0000313" key="2">
    <source>
        <dbReference type="Proteomes" id="UP000243342"/>
    </source>
</evidence>
<comment type="caution">
    <text evidence="1">The sequence shown here is derived from an EMBL/GenBank/DDBJ whole genome shotgun (WGS) entry which is preliminary data.</text>
</comment>
<name>A0A1J7C1A3_9ACTN</name>
<protein>
    <recommendedName>
        <fullName evidence="3">TetR family transcriptional regulator</fullName>
    </recommendedName>
</protein>
<evidence type="ECO:0008006" key="3">
    <source>
        <dbReference type="Google" id="ProtNLM"/>
    </source>
</evidence>